<dbReference type="Pfam" id="PF08378">
    <property type="entry name" value="NERD"/>
    <property type="match status" value="1"/>
</dbReference>
<dbReference type="AlphaFoldDB" id="A0A7J9PDA4"/>
<feature type="domain" description="NERD" evidence="1">
    <location>
        <begin position="16"/>
        <end position="131"/>
    </location>
</feature>
<comment type="caution">
    <text evidence="2">The sequence shown here is derived from an EMBL/GenBank/DDBJ whole genome shotgun (WGS) entry which is preliminary data.</text>
</comment>
<dbReference type="GO" id="GO:0000428">
    <property type="term" value="C:DNA-directed RNA polymerase complex"/>
    <property type="evidence" value="ECO:0007669"/>
    <property type="project" value="UniProtKB-KW"/>
</dbReference>
<dbReference type="RefSeq" id="WP_011976904.1">
    <property type="nucleotide sequence ID" value="NZ_JACDUL010000001.1"/>
</dbReference>
<evidence type="ECO:0000313" key="2">
    <source>
        <dbReference type="EMBL" id="MBA2861223.1"/>
    </source>
</evidence>
<reference evidence="2 3" key="1">
    <citation type="submission" date="2020-07" db="EMBL/GenBank/DDBJ databases">
        <title>Genomic Encyclopedia of Type Strains, Phase IV (KMG-V): Genome sequencing to study the core and pangenomes of soil and plant-associated prokaryotes.</title>
        <authorList>
            <person name="Whitman W."/>
        </authorList>
    </citation>
    <scope>NUCLEOTIDE SEQUENCE [LARGE SCALE GENOMIC DNA]</scope>
    <source>
        <strain evidence="2 3">C8</strain>
    </source>
</reference>
<dbReference type="InterPro" id="IPR011528">
    <property type="entry name" value="NERD"/>
</dbReference>
<evidence type="ECO:0000313" key="3">
    <source>
        <dbReference type="Proteomes" id="UP000533207"/>
    </source>
</evidence>
<keyword evidence="2" id="KW-0240">DNA-directed RNA polymerase</keyword>
<dbReference type="EMBL" id="JACDUL010000001">
    <property type="protein sequence ID" value="MBA2861223.1"/>
    <property type="molecule type" value="Genomic_DNA"/>
</dbReference>
<sequence length="224" mass="25446">MGFITSISQHSLSPITGRLEDFPINLFLRNLDKNEYSILKNYNLECNGDSAVIDYLIISRYGIFVINSKNISGIIAKSKDGKWIQKTNGRENLIENPLLKNDKSIKMLKEMFSLNIEIIPITVFNATSKIEVEFDSVINSPKLIRQIKQYENPVIDKKEVENILYALLHHNNSKPGLNVGEYPVVKIINGDKNYFCPKCGSKLKTSEIEKSHKCPNNLKCGLKL</sequence>
<name>A0A7J9PDA4_METMI</name>
<organism evidence="2 3">
    <name type="scientific">Methanococcus maripaludis</name>
    <name type="common">Methanococcus deltae</name>
    <dbReference type="NCBI Taxonomy" id="39152"/>
    <lineage>
        <taxon>Archaea</taxon>
        <taxon>Methanobacteriati</taxon>
        <taxon>Methanobacteriota</taxon>
        <taxon>Methanomada group</taxon>
        <taxon>Methanococci</taxon>
        <taxon>Methanococcales</taxon>
        <taxon>Methanococcaceae</taxon>
        <taxon>Methanococcus</taxon>
    </lineage>
</organism>
<accession>A0A7J9PDA4</accession>
<evidence type="ECO:0000259" key="1">
    <source>
        <dbReference type="PROSITE" id="PS50965"/>
    </source>
</evidence>
<keyword evidence="2" id="KW-0804">Transcription</keyword>
<dbReference type="PROSITE" id="PS50965">
    <property type="entry name" value="NERD"/>
    <property type="match status" value="1"/>
</dbReference>
<protein>
    <submittedName>
        <fullName evidence="2">DNA-directed RNA polymerase subunit RPC12/RpoP</fullName>
    </submittedName>
</protein>
<dbReference type="Proteomes" id="UP000533207">
    <property type="component" value="Unassembled WGS sequence"/>
</dbReference>
<gene>
    <name evidence="2" type="ORF">HNP90_000083</name>
</gene>
<proteinExistence type="predicted"/>